<name>A0A286G046_9PROT</name>
<dbReference type="Gene3D" id="1.20.120.80">
    <property type="entry name" value="Cytochrome c oxidase, subunit III, four-helix bundle"/>
    <property type="match status" value="1"/>
</dbReference>
<dbReference type="InterPro" id="IPR024791">
    <property type="entry name" value="Cyt_c/ubiquinol_Oxase_su3"/>
</dbReference>
<feature type="transmembrane region" description="Helical" evidence="7">
    <location>
        <begin position="99"/>
        <end position="118"/>
    </location>
</feature>
<dbReference type="Pfam" id="PF00510">
    <property type="entry name" value="COX3"/>
    <property type="match status" value="1"/>
</dbReference>
<gene>
    <name evidence="9" type="ORF">SAMN05421508_10145</name>
</gene>
<evidence type="ECO:0000256" key="1">
    <source>
        <dbReference type="ARBA" id="ARBA00004141"/>
    </source>
</evidence>
<keyword evidence="4 7" id="KW-1133">Transmembrane helix</keyword>
<evidence type="ECO:0000313" key="9">
    <source>
        <dbReference type="EMBL" id="SOD88907.1"/>
    </source>
</evidence>
<feature type="transmembrane region" description="Helical" evidence="7">
    <location>
        <begin position="73"/>
        <end position="93"/>
    </location>
</feature>
<evidence type="ECO:0000256" key="5">
    <source>
        <dbReference type="ARBA" id="ARBA00023136"/>
    </source>
</evidence>
<protein>
    <submittedName>
        <fullName evidence="9">Cytochrome c oxidase subunit 3</fullName>
    </submittedName>
</protein>
<dbReference type="EMBL" id="OCNJ01000001">
    <property type="protein sequence ID" value="SOD88907.1"/>
    <property type="molecule type" value="Genomic_DNA"/>
</dbReference>
<evidence type="ECO:0000256" key="2">
    <source>
        <dbReference type="ARBA" id="ARBA00010581"/>
    </source>
</evidence>
<evidence type="ECO:0000256" key="4">
    <source>
        <dbReference type="ARBA" id="ARBA00022989"/>
    </source>
</evidence>
<reference evidence="9 10" key="1">
    <citation type="submission" date="2017-09" db="EMBL/GenBank/DDBJ databases">
        <authorList>
            <person name="Ehlers B."/>
            <person name="Leendertz F.H."/>
        </authorList>
    </citation>
    <scope>NUCLEOTIDE SEQUENCE [LARGE SCALE GENOMIC DNA]</scope>
    <source>
        <strain evidence="9 10">USBA 140</strain>
    </source>
</reference>
<dbReference type="InterPro" id="IPR035973">
    <property type="entry name" value="Cyt_c_oxidase_su3-like_sf"/>
</dbReference>
<organism evidence="9 10">
    <name type="scientific">Caenispirillum bisanense</name>
    <dbReference type="NCBI Taxonomy" id="414052"/>
    <lineage>
        <taxon>Bacteria</taxon>
        <taxon>Pseudomonadati</taxon>
        <taxon>Pseudomonadota</taxon>
        <taxon>Alphaproteobacteria</taxon>
        <taxon>Rhodospirillales</taxon>
        <taxon>Novispirillaceae</taxon>
        <taxon>Caenispirillum</taxon>
    </lineage>
</organism>
<evidence type="ECO:0000256" key="3">
    <source>
        <dbReference type="ARBA" id="ARBA00022692"/>
    </source>
</evidence>
<dbReference type="GO" id="GO:0019646">
    <property type="term" value="P:aerobic electron transport chain"/>
    <property type="evidence" value="ECO:0007669"/>
    <property type="project" value="InterPro"/>
</dbReference>
<feature type="transmembrane region" description="Helical" evidence="7">
    <location>
        <begin position="29"/>
        <end position="52"/>
    </location>
</feature>
<dbReference type="PANTHER" id="PTHR11403:SF6">
    <property type="entry name" value="NITRIC OXIDE REDUCTASE SUBUNIT E"/>
    <property type="match status" value="1"/>
</dbReference>
<feature type="domain" description="Heme-copper oxidase subunit III family profile" evidence="8">
    <location>
        <begin position="28"/>
        <end position="216"/>
    </location>
</feature>
<feature type="transmembrane region" description="Helical" evidence="7">
    <location>
        <begin position="195"/>
        <end position="215"/>
    </location>
</feature>
<dbReference type="InterPro" id="IPR000298">
    <property type="entry name" value="Cyt_c_oxidase-like_su3"/>
</dbReference>
<dbReference type="RefSeq" id="WP_097276971.1">
    <property type="nucleotide sequence ID" value="NZ_OCNJ01000001.1"/>
</dbReference>
<comment type="similarity">
    <text evidence="2 6">Belongs to the cytochrome c oxidase subunit 3 family.</text>
</comment>
<evidence type="ECO:0000259" key="8">
    <source>
        <dbReference type="PROSITE" id="PS50253"/>
    </source>
</evidence>
<sequence length="216" mass="23650">MTRPLPGAEGVAVQEQYESADQQMSANRLGMWVFLASEVMLFGGFFLGFLVYRVMHPQGFEEAASHTDLLIGTVNTVVLLTSSLTVALAVTAVRHGRRGMGIGCLAATVGLGAAFLALKGYEYWKEYGEGLMPHAGKPFPLHEEGTMLFFNLYFAATGLHAAHLTLGIVMMSTIAVLWAVRGTARVPELVESGALYWHLIDVIWIWLYPLIYLAGR</sequence>
<dbReference type="PANTHER" id="PTHR11403">
    <property type="entry name" value="CYTOCHROME C OXIDASE SUBUNIT III"/>
    <property type="match status" value="1"/>
</dbReference>
<comment type="subcellular location">
    <subcellularLocation>
        <location evidence="6">Cell membrane</location>
        <topology evidence="6">Multi-pass membrane protein</topology>
    </subcellularLocation>
    <subcellularLocation>
        <location evidence="1">Membrane</location>
        <topology evidence="1">Multi-pass membrane protein</topology>
    </subcellularLocation>
</comment>
<dbReference type="GO" id="GO:0004129">
    <property type="term" value="F:cytochrome-c oxidase activity"/>
    <property type="evidence" value="ECO:0007669"/>
    <property type="project" value="InterPro"/>
</dbReference>
<dbReference type="InterPro" id="IPR013833">
    <property type="entry name" value="Cyt_c_oxidase_su3_a-hlx"/>
</dbReference>
<dbReference type="SUPFAM" id="SSF81452">
    <property type="entry name" value="Cytochrome c oxidase subunit III-like"/>
    <property type="match status" value="1"/>
</dbReference>
<dbReference type="OrthoDB" id="9810850at2"/>
<keyword evidence="5 7" id="KW-0472">Membrane</keyword>
<feature type="transmembrane region" description="Helical" evidence="7">
    <location>
        <begin position="152"/>
        <end position="180"/>
    </location>
</feature>
<evidence type="ECO:0000256" key="6">
    <source>
        <dbReference type="RuleBase" id="RU003376"/>
    </source>
</evidence>
<dbReference type="AlphaFoldDB" id="A0A286G046"/>
<dbReference type="PROSITE" id="PS50253">
    <property type="entry name" value="COX3"/>
    <property type="match status" value="1"/>
</dbReference>
<dbReference type="Proteomes" id="UP000219621">
    <property type="component" value="Unassembled WGS sequence"/>
</dbReference>
<accession>A0A286G046</accession>
<dbReference type="GO" id="GO:0005886">
    <property type="term" value="C:plasma membrane"/>
    <property type="evidence" value="ECO:0007669"/>
    <property type="project" value="UniProtKB-SubCell"/>
</dbReference>
<proteinExistence type="inferred from homology"/>
<evidence type="ECO:0000256" key="7">
    <source>
        <dbReference type="SAM" id="Phobius"/>
    </source>
</evidence>
<keyword evidence="3 6" id="KW-0812">Transmembrane</keyword>
<evidence type="ECO:0000313" key="10">
    <source>
        <dbReference type="Proteomes" id="UP000219621"/>
    </source>
</evidence>
<keyword evidence="10" id="KW-1185">Reference proteome</keyword>